<comment type="subcellular location">
    <subcellularLocation>
        <location evidence="1">Membrane</location>
        <topology evidence="1">Single-pass type IV membrane protein</topology>
    </subcellularLocation>
</comment>
<accession>A0A0T6AYX4</accession>
<dbReference type="GO" id="GO:0006906">
    <property type="term" value="P:vesicle fusion"/>
    <property type="evidence" value="ECO:0007669"/>
    <property type="project" value="TreeGrafter"/>
</dbReference>
<dbReference type="InterPro" id="IPR006011">
    <property type="entry name" value="Syntaxin_N"/>
</dbReference>
<dbReference type="InterPro" id="IPR000727">
    <property type="entry name" value="T_SNARE_dom"/>
</dbReference>
<keyword evidence="5" id="KW-1133">Transmembrane helix</keyword>
<evidence type="ECO:0000313" key="7">
    <source>
        <dbReference type="EMBL" id="KRT80399.1"/>
    </source>
</evidence>
<keyword evidence="3" id="KW-0813">Transport</keyword>
<dbReference type="GO" id="GO:0006836">
    <property type="term" value="P:neurotransmitter transport"/>
    <property type="evidence" value="ECO:0007669"/>
    <property type="project" value="UniProtKB-KW"/>
</dbReference>
<keyword evidence="5" id="KW-0812">Transmembrane</keyword>
<dbReference type="GO" id="GO:0048278">
    <property type="term" value="P:vesicle docking"/>
    <property type="evidence" value="ECO:0007669"/>
    <property type="project" value="TreeGrafter"/>
</dbReference>
<feature type="transmembrane region" description="Helical" evidence="5">
    <location>
        <begin position="243"/>
        <end position="262"/>
    </location>
</feature>
<dbReference type="PROSITE" id="PS00914">
    <property type="entry name" value="SYNTAXIN"/>
    <property type="match status" value="1"/>
</dbReference>
<comment type="similarity">
    <text evidence="2 4">Belongs to the syntaxin family.</text>
</comment>
<proteinExistence type="inferred from homology"/>
<dbReference type="OrthoDB" id="364348at2759"/>
<dbReference type="Gene3D" id="1.20.58.70">
    <property type="match status" value="1"/>
</dbReference>
<dbReference type="EMBL" id="LJIG01022472">
    <property type="protein sequence ID" value="KRT80399.1"/>
    <property type="molecule type" value="Genomic_DNA"/>
</dbReference>
<dbReference type="Gene3D" id="1.20.5.110">
    <property type="match status" value="1"/>
</dbReference>
<dbReference type="PANTHER" id="PTHR19957:SF411">
    <property type="entry name" value="LD23667P"/>
    <property type="match status" value="1"/>
</dbReference>
<dbReference type="InterPro" id="IPR045242">
    <property type="entry name" value="Syntaxin"/>
</dbReference>
<protein>
    <recommendedName>
        <fullName evidence="6">t-SNARE coiled-coil homology domain-containing protein</fullName>
    </recommendedName>
</protein>
<dbReference type="Proteomes" id="UP000051574">
    <property type="component" value="Unassembled WGS sequence"/>
</dbReference>
<feature type="domain" description="T-SNARE coiled-coil homology" evidence="6">
    <location>
        <begin position="169"/>
        <end position="231"/>
    </location>
</feature>
<evidence type="ECO:0000259" key="6">
    <source>
        <dbReference type="PROSITE" id="PS50192"/>
    </source>
</evidence>
<evidence type="ECO:0000256" key="3">
    <source>
        <dbReference type="ARBA" id="ARBA00022775"/>
    </source>
</evidence>
<keyword evidence="3" id="KW-0532">Neurotransmitter transport</keyword>
<dbReference type="GO" id="GO:0006886">
    <property type="term" value="P:intracellular protein transport"/>
    <property type="evidence" value="ECO:0007669"/>
    <property type="project" value="InterPro"/>
</dbReference>
<dbReference type="AlphaFoldDB" id="A0A0T6AYX4"/>
<gene>
    <name evidence="7" type="ORF">AMK59_8788</name>
</gene>
<dbReference type="InterPro" id="IPR006012">
    <property type="entry name" value="Syntaxin/epimorphin_CS"/>
</dbReference>
<evidence type="ECO:0000256" key="5">
    <source>
        <dbReference type="SAM" id="Phobius"/>
    </source>
</evidence>
<organism evidence="7 8">
    <name type="scientific">Oryctes borbonicus</name>
    <dbReference type="NCBI Taxonomy" id="1629725"/>
    <lineage>
        <taxon>Eukaryota</taxon>
        <taxon>Metazoa</taxon>
        <taxon>Ecdysozoa</taxon>
        <taxon>Arthropoda</taxon>
        <taxon>Hexapoda</taxon>
        <taxon>Insecta</taxon>
        <taxon>Pterygota</taxon>
        <taxon>Neoptera</taxon>
        <taxon>Endopterygota</taxon>
        <taxon>Coleoptera</taxon>
        <taxon>Polyphaga</taxon>
        <taxon>Scarabaeiformia</taxon>
        <taxon>Scarabaeidae</taxon>
        <taxon>Dynastinae</taxon>
        <taxon>Oryctes</taxon>
    </lineage>
</organism>
<evidence type="ECO:0000313" key="8">
    <source>
        <dbReference type="Proteomes" id="UP000051574"/>
    </source>
</evidence>
<sequence>MESFSSYHNGSQSREQDFQKLAQTIGSSIQKISQNVSSMQRMVNQIGTAQDSPELKKQLHSIQHYTQQLVKDTRGYIKDLHELPAPTNQSEARQRRMQRERLQDEFTSTLNMFQNAQRSAAFKEKEQVRKVKDQVYAEAMSGHKKDQLIELQDNINSRQQVMIQDEIDLRALQEQEHSIQQLESDINEVNQIFKEFGTLVHEQGEIVDSIEASVERTENYVQQGAQQLREASSYKNKIRRKKLIIGLIAALILTVIIIIIIIKTKS</sequence>
<dbReference type="Pfam" id="PF14523">
    <property type="entry name" value="Syntaxin_2"/>
    <property type="match status" value="1"/>
</dbReference>
<dbReference type="PANTHER" id="PTHR19957">
    <property type="entry name" value="SYNTAXIN"/>
    <property type="match status" value="1"/>
</dbReference>
<keyword evidence="8" id="KW-1185">Reference proteome</keyword>
<dbReference type="Pfam" id="PF05739">
    <property type="entry name" value="SNARE"/>
    <property type="match status" value="1"/>
</dbReference>
<dbReference type="GO" id="GO:0000149">
    <property type="term" value="F:SNARE binding"/>
    <property type="evidence" value="ECO:0007669"/>
    <property type="project" value="TreeGrafter"/>
</dbReference>
<dbReference type="SUPFAM" id="SSF47661">
    <property type="entry name" value="t-snare proteins"/>
    <property type="match status" value="1"/>
</dbReference>
<dbReference type="GO" id="GO:0031201">
    <property type="term" value="C:SNARE complex"/>
    <property type="evidence" value="ECO:0007669"/>
    <property type="project" value="TreeGrafter"/>
</dbReference>
<evidence type="ECO:0000256" key="1">
    <source>
        <dbReference type="ARBA" id="ARBA00004211"/>
    </source>
</evidence>
<evidence type="ECO:0000256" key="4">
    <source>
        <dbReference type="RuleBase" id="RU003858"/>
    </source>
</evidence>
<evidence type="ECO:0000256" key="2">
    <source>
        <dbReference type="ARBA" id="ARBA00009063"/>
    </source>
</evidence>
<reference evidence="7 8" key="1">
    <citation type="submission" date="2015-09" db="EMBL/GenBank/DDBJ databases">
        <title>Draft genome of the scarab beetle Oryctes borbonicus.</title>
        <authorList>
            <person name="Meyer J.M."/>
            <person name="Markov G.V."/>
            <person name="Baskaran P."/>
            <person name="Herrmann M."/>
            <person name="Sommer R.J."/>
            <person name="Roedelsperger C."/>
        </authorList>
    </citation>
    <scope>NUCLEOTIDE SEQUENCE [LARGE SCALE GENOMIC DNA]</scope>
    <source>
        <strain evidence="7">OB123</strain>
        <tissue evidence="7">Whole animal</tissue>
    </source>
</reference>
<dbReference type="SMART" id="SM00397">
    <property type="entry name" value="t_SNARE"/>
    <property type="match status" value="1"/>
</dbReference>
<dbReference type="FunFam" id="1.20.58.70:FF:000006">
    <property type="entry name" value="Syntaxin 7"/>
    <property type="match status" value="1"/>
</dbReference>
<dbReference type="GO" id="GO:0005484">
    <property type="term" value="F:SNAP receptor activity"/>
    <property type="evidence" value="ECO:0007669"/>
    <property type="project" value="InterPro"/>
</dbReference>
<dbReference type="GO" id="GO:0008021">
    <property type="term" value="C:synaptic vesicle"/>
    <property type="evidence" value="ECO:0007669"/>
    <property type="project" value="TreeGrafter"/>
</dbReference>
<name>A0A0T6AYX4_9SCAR</name>
<keyword evidence="5" id="KW-0472">Membrane</keyword>
<dbReference type="InterPro" id="IPR010989">
    <property type="entry name" value="SNARE"/>
</dbReference>
<comment type="caution">
    <text evidence="7">The sequence shown here is derived from an EMBL/GenBank/DDBJ whole genome shotgun (WGS) entry which is preliminary data.</text>
</comment>
<dbReference type="SMART" id="SM00503">
    <property type="entry name" value="SynN"/>
    <property type="match status" value="1"/>
</dbReference>
<dbReference type="PROSITE" id="PS50192">
    <property type="entry name" value="T_SNARE"/>
    <property type="match status" value="1"/>
</dbReference>